<evidence type="ECO:0000313" key="2">
    <source>
        <dbReference type="Proteomes" id="UP000675881"/>
    </source>
</evidence>
<accession>A0A7R8CSQ2</accession>
<evidence type="ECO:0000313" key="1">
    <source>
        <dbReference type="EMBL" id="CAF2919199.1"/>
    </source>
</evidence>
<gene>
    <name evidence="1" type="ORF">LSAA_9319</name>
</gene>
<reference evidence="1" key="1">
    <citation type="submission" date="2021-02" db="EMBL/GenBank/DDBJ databases">
        <authorList>
            <person name="Bekaert M."/>
        </authorList>
    </citation>
    <scope>NUCLEOTIDE SEQUENCE</scope>
    <source>
        <strain evidence="1">IoA-00</strain>
    </source>
</reference>
<organism evidence="1 2">
    <name type="scientific">Lepeophtheirus salmonis</name>
    <name type="common">Salmon louse</name>
    <name type="synonym">Caligus salmonis</name>
    <dbReference type="NCBI Taxonomy" id="72036"/>
    <lineage>
        <taxon>Eukaryota</taxon>
        <taxon>Metazoa</taxon>
        <taxon>Ecdysozoa</taxon>
        <taxon>Arthropoda</taxon>
        <taxon>Crustacea</taxon>
        <taxon>Multicrustacea</taxon>
        <taxon>Hexanauplia</taxon>
        <taxon>Copepoda</taxon>
        <taxon>Siphonostomatoida</taxon>
        <taxon>Caligidae</taxon>
        <taxon>Lepeophtheirus</taxon>
    </lineage>
</organism>
<keyword evidence="2" id="KW-1185">Reference proteome</keyword>
<sequence length="103" mass="11701">MAGRNISQEELLEEYSTVDNNDSGDDCLCDSDKEAEHIKRNAISSDKKQVLKKWYYSLLCKQLVVTVTQWEEVDRPNVRKVAAANLCTDERGSSDIPKASRLH</sequence>
<name>A0A7R8CSQ2_LEPSM</name>
<proteinExistence type="predicted"/>
<dbReference type="Proteomes" id="UP000675881">
    <property type="component" value="Chromosome 4"/>
</dbReference>
<dbReference type="EMBL" id="HG994583">
    <property type="protein sequence ID" value="CAF2919199.1"/>
    <property type="molecule type" value="Genomic_DNA"/>
</dbReference>
<protein>
    <submittedName>
        <fullName evidence="1">(salmon louse) hypothetical protein</fullName>
    </submittedName>
</protein>
<dbReference type="AlphaFoldDB" id="A0A7R8CSQ2"/>